<feature type="compositionally biased region" description="Basic residues" evidence="10">
    <location>
        <begin position="566"/>
        <end position="575"/>
    </location>
</feature>
<keyword evidence="6" id="KW-0408">Iron</keyword>
<dbReference type="FunFam" id="1.10.1670.10:FF:000004">
    <property type="entry name" value="DNA glycosylase/AP lyase ROS1"/>
    <property type="match status" value="1"/>
</dbReference>
<comment type="similarity">
    <text evidence="3">Belongs to the DNA glycosylase family. DEMETER subfamily.</text>
</comment>
<proteinExistence type="inferred from homology"/>
<protein>
    <recommendedName>
        <fullName evidence="11">HhH-GPD domain-containing protein</fullName>
    </recommendedName>
</protein>
<dbReference type="InterPro" id="IPR028925">
    <property type="entry name" value="RRM_DME"/>
</dbReference>
<dbReference type="SUPFAM" id="SSF48150">
    <property type="entry name" value="DNA-glycosylase"/>
    <property type="match status" value="1"/>
</dbReference>
<dbReference type="InterPro" id="IPR028924">
    <property type="entry name" value="Perm-CXXC"/>
</dbReference>
<keyword evidence="4" id="KW-0004">4Fe-4S</keyword>
<evidence type="ECO:0000256" key="4">
    <source>
        <dbReference type="ARBA" id="ARBA00022485"/>
    </source>
</evidence>
<evidence type="ECO:0000256" key="9">
    <source>
        <dbReference type="ARBA" id="ARBA00023242"/>
    </source>
</evidence>
<reference evidence="12 13" key="1">
    <citation type="submission" date="2023-10" db="EMBL/GenBank/DDBJ databases">
        <title>Chromosome-scale genome assembly provides insights into flower coloration mechanisms of Canna indica.</title>
        <authorList>
            <person name="Li C."/>
        </authorList>
    </citation>
    <scope>NUCLEOTIDE SEQUENCE [LARGE SCALE GENOMIC DNA]</scope>
    <source>
        <tissue evidence="12">Flower</tissue>
    </source>
</reference>
<feature type="compositionally biased region" description="Polar residues" evidence="10">
    <location>
        <begin position="1462"/>
        <end position="1478"/>
    </location>
</feature>
<sequence>MNHYGYAHGPPVSHNLASASGMAAFTDSTDGWQQTTHNNLMAYADATAVANNTPFFTPLMLSQIDGGSSSSRIEFTPDQTLMDGNMLLNSSLSNFNLNLRTQNGLASSFTSTHTSLLEETINMGNRDLMPQYPSTPASLQKIKPVQIHSPPVQNKGILSQINDSTMVAFTPDQSLMNGKMLLNSSLNNFDLNLRTQNGVANSPTPTRASLLEEKITRGNRDLMPVPQYPWTLASLEKNKPVQNHSPQMHNNLMLSHIDGGSTMAFSPDQYLMNGNKLLNLSLNLTPQNGLANNSIPAHTSLLEETINMGNRDLMPQYPSTTANLQKNKAVQIHSPVQNKVIHSQIDYGSRMAFAPDQSLMNGNMLLSSSLTNFDLNLKPENGLANNSTPTLTSLLVETINMGNKDLMPQYPSTPANLEKNKPVHNFSQPEFIDLVDDSSNDKRNWEAAWKSQASMAKQGNLCYLEPLATSPLAPTVPVSQGTALPFGAALVEQQQSYTEKVVSSAEAIDQTVNAATPDALENNGIDLNNTPRQKPKRKKHRPKVIREDKLARTPKPATPKPANPSGKRKYVRRNKPQVSVEAPSSVPGETSEPGSSNWKREGSPQKRAYVQKKKDENLPHGPSSNAGGTAESGSRCGNKSVRRRLDFKSDIPNTTNALAQNACCASNAIRIDAAASVYLNGVQQAAGNQVPEVPFGIYTSTKQVPNEHIRFAEKYSISHSQPCRTETMRTDHILDEIRSRKIPENPAEPPQPSKRENLKKLARKRFLSMDSSLKPDTIQLNSLEASNLLTKRRRTDHVLNNNAQIMMNENLMQEADRIEKHNKSAYLSQVYKKQGRDHEDVNALNTPSLMCMPSDGWLRCQITLDSAEAFTSDNVQNQQASKGMLEPDQPENIRVKRSCLALVPFSHTSVSSRVENNHITKHGYHSKQKAIEQNKRSDILQQISGNYIQASNNHEAIRCMETQVVRTTPRKDKSQTFMTNTNQVDLQGKRASSCNNVCRPRQKTTKATTLASRESREVSTTTSLNLGTLLPYGHPLSLNSGVSVPYQDSLDEVMHKLRHLTVNEPCKGEIAGAQNAIVPYSGDGPMVPYQGTFDLTKKRRPRAKVDLDPETNRVWNLLMGMESEGDQGTDADKEKWWEEERRVFRGRVDSFIARMHLVQGDRRFSKWKGSVVDSVVGVFLTQNVSDHLSSSAFMALAARFPRKTRCNNSGSGAEGRDLCIKNEDRSILILEGTRKWQEHISYQELHGSSDLVILENETANSNESFGSNSSVIEAKYLKNKCVDLKEKAMGISHDSPDSESSTQVTLTRSICIAEAEERWSVEDAGSSQNSSENPGQIGISSLSNRVEDLTIPTVCPGIDNSTSFTELLNSVLNVSDHIYLGFPERRKVNQFEKMRSSSEHTSIFSEIISPEAEFYPGNQYCSPSTLQPDLNEVPVAESLSQKCSLLSNSCTAKFQQEERVSRVQSTKQADQSQLQKQNFDNRHDPPNLHNVNPLETSEIIRLDFEDNAYISEKVSAEIPKGKTKGKKVKNENERNKIYDWDSMRKELELDGRKEERSQDAMDSVDWEAVRSAEVKEISQTIKERGMNNMLAERIKEFLNRLVRDHGSIDLEWIRKIEPGKAKDYLLSIRGLGLKSVECVRLLTLHHLAFPVDTNVGRICVRLGWVPLQPLPESLQLHLLELYPMLETIQKYLWPRLCKLDQRTLYELHYQLITFGKVFCTKSKPNCNACPMRGECKHFASAFASSRLKLTGPEEKSLVSSNMFIASEENHARLLNPTQHIYQLEGNSNLTGSVLENCEPIIEEPASPEAECIQIEEREIEDAFYEDPDEIPTIKLNIEEFTQNLQDFMQSNMEIQDVDMSKALVAINPEAASIPMPKLKNVSRLRTEHLVYELPDSHPLLEGFDPREPDDPSSYLLAIWTPGETAQSTEPPNEYCKSQETGAFCNMATCFACNSRREAQAQIVRGTILIPCRTAMRGSFPLNGTYFQVNELFADHDSSCNPIDVPREWIWNLPRRTVYFGTSVTSIFKGLNTEEIQFCFWRGFVCVRGFDRKTRAPRPLYARLHFPASKVTKSKQQEKGSPAKRKPNNTNHKDYIRP</sequence>
<dbReference type="PANTHER" id="PTHR46213:SF13">
    <property type="entry name" value="DEMETER-LIKE PROTEIN 2-RELATED"/>
    <property type="match status" value="1"/>
</dbReference>
<dbReference type="InterPro" id="IPR003265">
    <property type="entry name" value="HhH-GPD_domain"/>
</dbReference>
<dbReference type="CDD" id="cd00056">
    <property type="entry name" value="ENDO3c"/>
    <property type="match status" value="1"/>
</dbReference>
<gene>
    <name evidence="12" type="ORF">Cni_G17365</name>
</gene>
<dbReference type="GO" id="GO:0005634">
    <property type="term" value="C:nucleus"/>
    <property type="evidence" value="ECO:0007669"/>
    <property type="project" value="UniProtKB-SubCell"/>
</dbReference>
<comment type="subcellular location">
    <subcellularLocation>
        <location evidence="2">Nucleus</location>
    </subcellularLocation>
</comment>
<dbReference type="InterPro" id="IPR023170">
    <property type="entry name" value="HhH_base_excis_C"/>
</dbReference>
<dbReference type="EMBL" id="CP136894">
    <property type="protein sequence ID" value="WOL08612.1"/>
    <property type="molecule type" value="Genomic_DNA"/>
</dbReference>
<keyword evidence="5" id="KW-0479">Metal-binding</keyword>
<evidence type="ECO:0000259" key="11">
    <source>
        <dbReference type="SMART" id="SM00478"/>
    </source>
</evidence>
<organism evidence="12 13">
    <name type="scientific">Canna indica</name>
    <name type="common">Indian-shot</name>
    <dbReference type="NCBI Taxonomy" id="4628"/>
    <lineage>
        <taxon>Eukaryota</taxon>
        <taxon>Viridiplantae</taxon>
        <taxon>Streptophyta</taxon>
        <taxon>Embryophyta</taxon>
        <taxon>Tracheophyta</taxon>
        <taxon>Spermatophyta</taxon>
        <taxon>Magnoliopsida</taxon>
        <taxon>Liliopsida</taxon>
        <taxon>Zingiberales</taxon>
        <taxon>Cannaceae</taxon>
        <taxon>Canna</taxon>
    </lineage>
</organism>
<dbReference type="GO" id="GO:0019104">
    <property type="term" value="F:DNA N-glycosylase activity"/>
    <property type="evidence" value="ECO:0007669"/>
    <property type="project" value="InterPro"/>
</dbReference>
<dbReference type="GO" id="GO:0006284">
    <property type="term" value="P:base-excision repair"/>
    <property type="evidence" value="ECO:0007669"/>
    <property type="project" value="InterPro"/>
</dbReference>
<evidence type="ECO:0000256" key="10">
    <source>
        <dbReference type="SAM" id="MobiDB-lite"/>
    </source>
</evidence>
<evidence type="ECO:0000256" key="1">
    <source>
        <dbReference type="ARBA" id="ARBA00001966"/>
    </source>
</evidence>
<keyword evidence="9" id="KW-0539">Nucleus</keyword>
<evidence type="ECO:0000313" key="13">
    <source>
        <dbReference type="Proteomes" id="UP001327560"/>
    </source>
</evidence>
<dbReference type="PANTHER" id="PTHR46213">
    <property type="entry name" value="TRANSCRIPTIONAL ACTIVATOR DEMETER"/>
    <property type="match status" value="1"/>
</dbReference>
<dbReference type="SMART" id="SM00478">
    <property type="entry name" value="ENDO3c"/>
    <property type="match status" value="1"/>
</dbReference>
<dbReference type="Proteomes" id="UP001327560">
    <property type="component" value="Chromosome 5"/>
</dbReference>
<feature type="compositionally biased region" description="Basic residues" evidence="10">
    <location>
        <begin position="533"/>
        <end position="543"/>
    </location>
</feature>
<keyword evidence="8" id="KW-0238">DNA-binding</keyword>
<dbReference type="InterPro" id="IPR003651">
    <property type="entry name" value="Endonuclease3_FeS-loop_motif"/>
</dbReference>
<keyword evidence="13" id="KW-1185">Reference proteome</keyword>
<comment type="cofactor">
    <cofactor evidence="1">
        <name>[4Fe-4S] cluster</name>
        <dbReference type="ChEBI" id="CHEBI:49883"/>
    </cofactor>
</comment>
<evidence type="ECO:0000256" key="8">
    <source>
        <dbReference type="ARBA" id="ARBA00023125"/>
    </source>
</evidence>
<dbReference type="InterPro" id="IPR044811">
    <property type="entry name" value="DME/ROS1"/>
</dbReference>
<feature type="region of interest" description="Disordered" evidence="10">
    <location>
        <begin position="2066"/>
        <end position="2097"/>
    </location>
</feature>
<dbReference type="GO" id="GO:0003677">
    <property type="term" value="F:DNA binding"/>
    <property type="evidence" value="ECO:0007669"/>
    <property type="project" value="UniProtKB-KW"/>
</dbReference>
<feature type="domain" description="HhH-GPD" evidence="11">
    <location>
        <begin position="1555"/>
        <end position="1717"/>
    </location>
</feature>
<feature type="region of interest" description="Disordered" evidence="10">
    <location>
        <begin position="738"/>
        <end position="757"/>
    </location>
</feature>
<dbReference type="GO" id="GO:0051539">
    <property type="term" value="F:4 iron, 4 sulfur cluster binding"/>
    <property type="evidence" value="ECO:0007669"/>
    <property type="project" value="UniProtKB-KW"/>
</dbReference>
<dbReference type="Gene3D" id="1.10.1670.10">
    <property type="entry name" value="Helix-hairpin-Helix base-excision DNA repair enzymes (C-terminal)"/>
    <property type="match status" value="1"/>
</dbReference>
<feature type="compositionally biased region" description="Polar residues" evidence="10">
    <location>
        <begin position="622"/>
        <end position="637"/>
    </location>
</feature>
<evidence type="ECO:0000256" key="3">
    <source>
        <dbReference type="ARBA" id="ARBA00005646"/>
    </source>
</evidence>
<dbReference type="SMART" id="SM00525">
    <property type="entry name" value="FES"/>
    <property type="match status" value="1"/>
</dbReference>
<dbReference type="GO" id="GO:0046872">
    <property type="term" value="F:metal ion binding"/>
    <property type="evidence" value="ECO:0007669"/>
    <property type="project" value="UniProtKB-KW"/>
</dbReference>
<dbReference type="GO" id="GO:0051747">
    <property type="term" value="F:cytosine C-5 DNA demethylase activity"/>
    <property type="evidence" value="ECO:0007669"/>
    <property type="project" value="UniProtKB-ARBA"/>
</dbReference>
<evidence type="ECO:0000256" key="5">
    <source>
        <dbReference type="ARBA" id="ARBA00022723"/>
    </source>
</evidence>
<accession>A0AAQ3KMA1</accession>
<keyword evidence="7" id="KW-0411">Iron-sulfur</keyword>
<dbReference type="Pfam" id="PF15628">
    <property type="entry name" value="RRM_DME"/>
    <property type="match status" value="1"/>
</dbReference>
<evidence type="ECO:0000313" key="12">
    <source>
        <dbReference type="EMBL" id="WOL08612.1"/>
    </source>
</evidence>
<feature type="region of interest" description="Disordered" evidence="10">
    <location>
        <begin position="514"/>
        <end position="638"/>
    </location>
</feature>
<dbReference type="Pfam" id="PF15629">
    <property type="entry name" value="Perm-CXXC"/>
    <property type="match status" value="1"/>
</dbReference>
<dbReference type="GO" id="GO:0141166">
    <property type="term" value="P:chromosomal 5-methylcytosine DNA demethylation pathway"/>
    <property type="evidence" value="ECO:0007669"/>
    <property type="project" value="InterPro"/>
</dbReference>
<dbReference type="InterPro" id="IPR011257">
    <property type="entry name" value="DNA_glycosylase"/>
</dbReference>
<evidence type="ECO:0000256" key="6">
    <source>
        <dbReference type="ARBA" id="ARBA00023004"/>
    </source>
</evidence>
<feature type="region of interest" description="Disordered" evidence="10">
    <location>
        <begin position="1461"/>
        <end position="1492"/>
    </location>
</feature>
<evidence type="ECO:0000256" key="2">
    <source>
        <dbReference type="ARBA" id="ARBA00004123"/>
    </source>
</evidence>
<evidence type="ECO:0000256" key="7">
    <source>
        <dbReference type="ARBA" id="ARBA00023014"/>
    </source>
</evidence>
<name>A0AAQ3KMA1_9LILI</name>